<dbReference type="SUPFAM" id="SSF54928">
    <property type="entry name" value="RNA-binding domain, RBD"/>
    <property type="match status" value="1"/>
</dbReference>
<keyword evidence="1" id="KW-0694">RNA-binding</keyword>
<dbReference type="InterPro" id="IPR000504">
    <property type="entry name" value="RRM_dom"/>
</dbReference>
<dbReference type="Gene3D" id="3.30.70.330">
    <property type="match status" value="1"/>
</dbReference>
<feature type="compositionally biased region" description="Basic and acidic residues" evidence="2">
    <location>
        <begin position="46"/>
        <end position="72"/>
    </location>
</feature>
<evidence type="ECO:0000313" key="4">
    <source>
        <dbReference type="EMBL" id="CRH03007.1"/>
    </source>
</evidence>
<gene>
    <name evidence="4" type="ORF">PRELSG_0203300</name>
</gene>
<feature type="domain" description="RRM" evidence="3">
    <location>
        <begin position="122"/>
        <end position="204"/>
    </location>
</feature>
<dbReference type="GO" id="GO:0005730">
    <property type="term" value="C:nucleolus"/>
    <property type="evidence" value="ECO:0007669"/>
    <property type="project" value="TreeGrafter"/>
</dbReference>
<dbReference type="GO" id="GO:0000480">
    <property type="term" value="P:endonucleolytic cleavage in 5'-ETS of tricistronic rRNA transcript (SSU-rRNA, 5.8S rRNA, LSU-rRNA)"/>
    <property type="evidence" value="ECO:0007669"/>
    <property type="project" value="TreeGrafter"/>
</dbReference>
<evidence type="ECO:0000256" key="2">
    <source>
        <dbReference type="SAM" id="MobiDB-lite"/>
    </source>
</evidence>
<dbReference type="GO" id="GO:0000472">
    <property type="term" value="P:endonucleolytic cleavage to generate mature 5'-end of SSU-rRNA from (SSU-rRNA, 5.8S rRNA, LSU-rRNA)"/>
    <property type="evidence" value="ECO:0007669"/>
    <property type="project" value="TreeGrafter"/>
</dbReference>
<reference evidence="4 5" key="1">
    <citation type="submission" date="2015-04" db="EMBL/GenBank/DDBJ databases">
        <authorList>
            <consortium name="Pathogen Informatics"/>
        </authorList>
    </citation>
    <scope>NUCLEOTIDE SEQUENCE [LARGE SCALE GENOMIC DNA]</scope>
    <source>
        <strain evidence="4 5">SGS1</strain>
    </source>
</reference>
<evidence type="ECO:0000259" key="3">
    <source>
        <dbReference type="PROSITE" id="PS50102"/>
    </source>
</evidence>
<evidence type="ECO:0000256" key="1">
    <source>
        <dbReference type="PROSITE-ProRule" id="PRU00176"/>
    </source>
</evidence>
<dbReference type="EMBL" id="LN835297">
    <property type="protein sequence ID" value="CRH03007.1"/>
    <property type="molecule type" value="Genomic_DNA"/>
</dbReference>
<dbReference type="AlphaFoldDB" id="A0A1J1HCH9"/>
<feature type="compositionally biased region" description="Basic residues" evidence="2">
    <location>
        <begin position="25"/>
        <end position="43"/>
    </location>
</feature>
<dbReference type="VEuPathDB" id="PlasmoDB:PRELSG_0203300"/>
<accession>A0A1J1HCH9</accession>
<dbReference type="PANTHER" id="PTHR12311:SF7">
    <property type="entry name" value="ACTIVATOR OF BASAL TRANSCRIPTION 1"/>
    <property type="match status" value="1"/>
</dbReference>
<protein>
    <submittedName>
        <fullName evidence="4">Small subunit rRNA processing protein, putative</fullName>
    </submittedName>
</protein>
<dbReference type="KEGG" id="prel:PRELSG_0203300"/>
<dbReference type="OMA" id="TRKHNDF"/>
<dbReference type="PANTHER" id="PTHR12311">
    <property type="entry name" value="ACTIVATOR OF BASAL TRANSCRIPTION 1"/>
    <property type="match status" value="1"/>
</dbReference>
<dbReference type="RefSeq" id="XP_028535494.1">
    <property type="nucleotide sequence ID" value="XM_028679812.1"/>
</dbReference>
<organism evidence="4 5">
    <name type="scientific">Plasmodium relictum</name>
    <dbReference type="NCBI Taxonomy" id="85471"/>
    <lineage>
        <taxon>Eukaryota</taxon>
        <taxon>Sar</taxon>
        <taxon>Alveolata</taxon>
        <taxon>Apicomplexa</taxon>
        <taxon>Aconoidasida</taxon>
        <taxon>Haemosporida</taxon>
        <taxon>Plasmodiidae</taxon>
        <taxon>Plasmodium</taxon>
        <taxon>Plasmodium (Haemamoeba)</taxon>
    </lineage>
</organism>
<dbReference type="PROSITE" id="PS50102">
    <property type="entry name" value="RRM"/>
    <property type="match status" value="1"/>
</dbReference>
<feature type="region of interest" description="Disordered" evidence="2">
    <location>
        <begin position="1"/>
        <end position="78"/>
    </location>
</feature>
<dbReference type="Proteomes" id="UP000220158">
    <property type="component" value="Chromosome 2"/>
</dbReference>
<proteinExistence type="predicted"/>
<dbReference type="InterPro" id="IPR012677">
    <property type="entry name" value="Nucleotide-bd_a/b_plait_sf"/>
</dbReference>
<dbReference type="InterPro" id="IPR035979">
    <property type="entry name" value="RBD_domain_sf"/>
</dbReference>
<name>A0A1J1HCH9_PLARL</name>
<keyword evidence="5" id="KW-1185">Reference proteome</keyword>
<dbReference type="GO" id="GO:0003723">
    <property type="term" value="F:RNA binding"/>
    <property type="evidence" value="ECO:0007669"/>
    <property type="project" value="UniProtKB-UniRule"/>
</dbReference>
<evidence type="ECO:0000313" key="5">
    <source>
        <dbReference type="Proteomes" id="UP000220158"/>
    </source>
</evidence>
<dbReference type="OrthoDB" id="287393at2759"/>
<dbReference type="GeneID" id="39734451"/>
<dbReference type="GO" id="GO:0000447">
    <property type="term" value="P:endonucleolytic cleavage in ITS1 to separate SSU-rRNA from 5.8S rRNA and LSU-rRNA from tricistronic rRNA transcript (SSU-rRNA, 5.8S rRNA, LSU-rRNA)"/>
    <property type="evidence" value="ECO:0007669"/>
    <property type="project" value="TreeGrafter"/>
</dbReference>
<sequence>MKELLKFKKNRNKKNQLNTEQKDKKSLKKKKNEFKKKKYKKNKNNNLKEKIKNKKNLDKKEKKKNVKNEKSNLCKNTNYEDGYKSNKEKILPEKELNLVEDERFQFNDKLWLEVKKEESKKGIIYLSHIPIGLNASKIKEIFSKYGSIDKMHLNKIKEDEIDIASKEKNNKRLRYSDGYIEFFNKKDAIKVEKLLNNQMIGGKKRKNILRESFWHIKYLKNFTWNDLVSSVLYRNISRKDRFNFALKSMYKNYEKYLEKNIDKEGNNNKTVSSKLILKKNQEEKKKLFSRKNSNKLKFITIKKEEKKTDKDNTVSPDFLKLLM</sequence>
<dbReference type="GO" id="GO:0034462">
    <property type="term" value="P:small-subunit processome assembly"/>
    <property type="evidence" value="ECO:0007669"/>
    <property type="project" value="TreeGrafter"/>
</dbReference>
<dbReference type="InterPro" id="IPR039119">
    <property type="entry name" value="ABT1/Esf2"/>
</dbReference>